<dbReference type="EMBL" id="JACSPY010000003">
    <property type="protein sequence ID" value="MBD8020030.1"/>
    <property type="molecule type" value="Genomic_DNA"/>
</dbReference>
<evidence type="ECO:0000256" key="1">
    <source>
        <dbReference type="SAM" id="Phobius"/>
    </source>
</evidence>
<sequence>MFLAITIVVSFALLSWGLTQLHWTGWKTIDIVWMNALGLLFGALVWRVGAIAAFVTDDALIVRNIIGTTRVEWTRILSISFHPRGGDSWVTLDLSDGSTLSVMAIQSADGDRARYACERLRRLVDTYGSPDVPDN</sequence>
<protein>
    <submittedName>
        <fullName evidence="3">PH domain-containing protein</fullName>
    </submittedName>
</protein>
<keyword evidence="1" id="KW-0472">Membrane</keyword>
<dbReference type="RefSeq" id="WP_175294809.1">
    <property type="nucleotide sequence ID" value="NZ_JACSPY010000003.1"/>
</dbReference>
<dbReference type="InterPro" id="IPR019692">
    <property type="entry name" value="CFP-6_PH"/>
</dbReference>
<reference evidence="3 4" key="1">
    <citation type="submission" date="2020-08" db="EMBL/GenBank/DDBJ databases">
        <title>A Genomic Blueprint of the Chicken Gut Microbiome.</title>
        <authorList>
            <person name="Gilroy R."/>
            <person name="Ravi A."/>
            <person name="Getino M."/>
            <person name="Pursley I."/>
            <person name="Horton D.L."/>
            <person name="Alikhan N.-F."/>
            <person name="Baker D."/>
            <person name="Gharbi K."/>
            <person name="Hall N."/>
            <person name="Watson M."/>
            <person name="Adriaenssens E.M."/>
            <person name="Foster-Nyarko E."/>
            <person name="Jarju S."/>
            <person name="Secka A."/>
            <person name="Antonio M."/>
            <person name="Oren A."/>
            <person name="Chaudhuri R."/>
            <person name="La Ragione R.M."/>
            <person name="Hildebrand F."/>
            <person name="Pallen M.J."/>
        </authorList>
    </citation>
    <scope>NUCLEOTIDE SEQUENCE [LARGE SCALE GENOMIC DNA]</scope>
    <source>
        <strain evidence="3 4">Re57</strain>
    </source>
</reference>
<evidence type="ECO:0000259" key="2">
    <source>
        <dbReference type="Pfam" id="PF10756"/>
    </source>
</evidence>
<dbReference type="Proteomes" id="UP000651517">
    <property type="component" value="Unassembled WGS sequence"/>
</dbReference>
<keyword evidence="4" id="KW-1185">Reference proteome</keyword>
<keyword evidence="1" id="KW-0812">Transmembrane</keyword>
<proteinExistence type="predicted"/>
<evidence type="ECO:0000313" key="4">
    <source>
        <dbReference type="Proteomes" id="UP000651517"/>
    </source>
</evidence>
<accession>A0ABR8WSI2</accession>
<keyword evidence="1" id="KW-1133">Transmembrane helix</keyword>
<feature type="domain" description="Low molecular weight protein antigen 6 PH" evidence="2">
    <location>
        <begin position="54"/>
        <end position="122"/>
    </location>
</feature>
<gene>
    <name evidence="3" type="ORF">H9634_04440</name>
</gene>
<evidence type="ECO:0000313" key="3">
    <source>
        <dbReference type="EMBL" id="MBD8020030.1"/>
    </source>
</evidence>
<name>A0ABR8WSI2_9MICO</name>
<organism evidence="3 4">
    <name type="scientific">Brevibacterium gallinarum</name>
    <dbReference type="NCBI Taxonomy" id="2762220"/>
    <lineage>
        <taxon>Bacteria</taxon>
        <taxon>Bacillati</taxon>
        <taxon>Actinomycetota</taxon>
        <taxon>Actinomycetes</taxon>
        <taxon>Micrococcales</taxon>
        <taxon>Brevibacteriaceae</taxon>
        <taxon>Brevibacterium</taxon>
    </lineage>
</organism>
<feature type="transmembrane region" description="Helical" evidence="1">
    <location>
        <begin position="33"/>
        <end position="55"/>
    </location>
</feature>
<dbReference type="Pfam" id="PF10756">
    <property type="entry name" value="bPH_6"/>
    <property type="match status" value="1"/>
</dbReference>
<comment type="caution">
    <text evidence="3">The sequence shown here is derived from an EMBL/GenBank/DDBJ whole genome shotgun (WGS) entry which is preliminary data.</text>
</comment>